<name>A0A2P8IDM2_SACCR</name>
<dbReference type="AlphaFoldDB" id="A0A2P8IDM2"/>
<evidence type="ECO:0000256" key="1">
    <source>
        <dbReference type="SAM" id="MobiDB-lite"/>
    </source>
</evidence>
<protein>
    <submittedName>
        <fullName evidence="2">Uncharacterized protein</fullName>
    </submittedName>
</protein>
<proteinExistence type="predicted"/>
<dbReference type="EMBL" id="PYAX01000003">
    <property type="protein sequence ID" value="PSL56569.1"/>
    <property type="molecule type" value="Genomic_DNA"/>
</dbReference>
<feature type="compositionally biased region" description="Low complexity" evidence="1">
    <location>
        <begin position="137"/>
        <end position="146"/>
    </location>
</feature>
<feature type="region of interest" description="Disordered" evidence="1">
    <location>
        <begin position="110"/>
        <end position="187"/>
    </location>
</feature>
<organism evidence="2 3">
    <name type="scientific">Saccharothrix carnea</name>
    <dbReference type="NCBI Taxonomy" id="1280637"/>
    <lineage>
        <taxon>Bacteria</taxon>
        <taxon>Bacillati</taxon>
        <taxon>Actinomycetota</taxon>
        <taxon>Actinomycetes</taxon>
        <taxon>Pseudonocardiales</taxon>
        <taxon>Pseudonocardiaceae</taxon>
        <taxon>Saccharothrix</taxon>
    </lineage>
</organism>
<feature type="compositionally biased region" description="Basic residues" evidence="1">
    <location>
        <begin position="156"/>
        <end position="166"/>
    </location>
</feature>
<comment type="caution">
    <text evidence="2">The sequence shown here is derived from an EMBL/GenBank/DDBJ whole genome shotgun (WGS) entry which is preliminary data.</text>
</comment>
<reference evidence="2 3" key="1">
    <citation type="submission" date="2018-03" db="EMBL/GenBank/DDBJ databases">
        <title>Genomic Encyclopedia of Type Strains, Phase III (KMG-III): the genomes of soil and plant-associated and newly described type strains.</title>
        <authorList>
            <person name="Whitman W."/>
        </authorList>
    </citation>
    <scope>NUCLEOTIDE SEQUENCE [LARGE SCALE GENOMIC DNA]</scope>
    <source>
        <strain evidence="2 3">CGMCC 4.7097</strain>
    </source>
</reference>
<accession>A0A2P8IDM2</accession>
<evidence type="ECO:0000313" key="2">
    <source>
        <dbReference type="EMBL" id="PSL56569.1"/>
    </source>
</evidence>
<feature type="region of interest" description="Disordered" evidence="1">
    <location>
        <begin position="43"/>
        <end position="70"/>
    </location>
</feature>
<evidence type="ECO:0000313" key="3">
    <source>
        <dbReference type="Proteomes" id="UP000241118"/>
    </source>
</evidence>
<sequence length="212" mass="23423">MGRINDWYDDHAHVIDVLPGFDFENDDRPDPFSIDDLVVESRRGAHAEPVGKRAAQPSAAGRKSAAMKPETWRKAIRDWRNRNPQSSYRDCARAVTGIVGHPVTRQMVADELNRKQPAPTSVKGAKSARKEKSTVPAKGKSASGSSKQEKVAKTATKGRRVRRVRKYGTVAPQANPSPHRRTSLPRPDQIATRVVRCDSCDMVVTENGGCRC</sequence>
<dbReference type="Proteomes" id="UP000241118">
    <property type="component" value="Unassembled WGS sequence"/>
</dbReference>
<gene>
    <name evidence="2" type="ORF">B0I31_103322</name>
</gene>
<keyword evidence="3" id="KW-1185">Reference proteome</keyword>